<keyword evidence="2" id="KW-0812">Transmembrane</keyword>
<feature type="region of interest" description="Disordered" evidence="1">
    <location>
        <begin position="438"/>
        <end position="472"/>
    </location>
</feature>
<feature type="transmembrane region" description="Helical" evidence="2">
    <location>
        <begin position="21"/>
        <end position="42"/>
    </location>
</feature>
<keyword evidence="4" id="KW-1185">Reference proteome</keyword>
<keyword evidence="2" id="KW-0472">Membrane</keyword>
<accession>A0ABN1VHD9</accession>
<dbReference type="RefSeq" id="WP_253858788.1">
    <property type="nucleotide sequence ID" value="NZ_BAAALM010000008.1"/>
</dbReference>
<feature type="transmembrane region" description="Helical" evidence="2">
    <location>
        <begin position="480"/>
        <end position="501"/>
    </location>
</feature>
<feature type="transmembrane region" description="Helical" evidence="2">
    <location>
        <begin position="54"/>
        <end position="76"/>
    </location>
</feature>
<feature type="transmembrane region" description="Helical" evidence="2">
    <location>
        <begin position="578"/>
        <end position="599"/>
    </location>
</feature>
<feature type="transmembrane region" description="Helical" evidence="2">
    <location>
        <begin position="521"/>
        <end position="538"/>
    </location>
</feature>
<comment type="caution">
    <text evidence="3">The sequence shown here is derived from an EMBL/GenBank/DDBJ whole genome shotgun (WGS) entry which is preliminary data.</text>
</comment>
<feature type="transmembrane region" description="Helical" evidence="2">
    <location>
        <begin position="307"/>
        <end position="328"/>
    </location>
</feature>
<gene>
    <name evidence="3" type="ORF">GCM10009675_29300</name>
</gene>
<feature type="transmembrane region" description="Helical" evidence="2">
    <location>
        <begin position="240"/>
        <end position="261"/>
    </location>
</feature>
<keyword evidence="2" id="KW-1133">Transmembrane helix</keyword>
<evidence type="ECO:0000256" key="2">
    <source>
        <dbReference type="SAM" id="Phobius"/>
    </source>
</evidence>
<organism evidence="3 4">
    <name type="scientific">Prauserella alba</name>
    <dbReference type="NCBI Taxonomy" id="176898"/>
    <lineage>
        <taxon>Bacteria</taxon>
        <taxon>Bacillati</taxon>
        <taxon>Actinomycetota</taxon>
        <taxon>Actinomycetes</taxon>
        <taxon>Pseudonocardiales</taxon>
        <taxon>Pseudonocardiaceae</taxon>
        <taxon>Prauserella</taxon>
    </lineage>
</organism>
<name>A0ABN1VHD9_9PSEU</name>
<feature type="transmembrane region" description="Helical" evidence="2">
    <location>
        <begin position="413"/>
        <end position="435"/>
    </location>
</feature>
<feature type="transmembrane region" description="Helical" evidence="2">
    <location>
        <begin position="83"/>
        <end position="106"/>
    </location>
</feature>
<feature type="transmembrane region" description="Helical" evidence="2">
    <location>
        <begin position="267"/>
        <end position="286"/>
    </location>
</feature>
<reference evidence="3 4" key="1">
    <citation type="journal article" date="2019" name="Int. J. Syst. Evol. Microbiol.">
        <title>The Global Catalogue of Microorganisms (GCM) 10K type strain sequencing project: providing services to taxonomists for standard genome sequencing and annotation.</title>
        <authorList>
            <consortium name="The Broad Institute Genomics Platform"/>
            <consortium name="The Broad Institute Genome Sequencing Center for Infectious Disease"/>
            <person name="Wu L."/>
            <person name="Ma J."/>
        </authorList>
    </citation>
    <scope>NUCLEOTIDE SEQUENCE [LARGE SCALE GENOMIC DNA]</scope>
    <source>
        <strain evidence="3 4">JCM 13022</strain>
    </source>
</reference>
<evidence type="ECO:0000313" key="4">
    <source>
        <dbReference type="Proteomes" id="UP001500467"/>
    </source>
</evidence>
<protein>
    <submittedName>
        <fullName evidence="3">Uncharacterized protein</fullName>
    </submittedName>
</protein>
<dbReference type="EMBL" id="BAAALM010000008">
    <property type="protein sequence ID" value="GAA1207840.1"/>
    <property type="molecule type" value="Genomic_DNA"/>
</dbReference>
<dbReference type="Proteomes" id="UP001500467">
    <property type="component" value="Unassembled WGS sequence"/>
</dbReference>
<evidence type="ECO:0000313" key="3">
    <source>
        <dbReference type="EMBL" id="GAA1207840.1"/>
    </source>
</evidence>
<proteinExistence type="predicted"/>
<evidence type="ECO:0000256" key="1">
    <source>
        <dbReference type="SAM" id="MobiDB-lite"/>
    </source>
</evidence>
<feature type="transmembrane region" description="Helical" evidence="2">
    <location>
        <begin position="126"/>
        <end position="149"/>
    </location>
</feature>
<feature type="transmembrane region" description="Helical" evidence="2">
    <location>
        <begin position="348"/>
        <end position="367"/>
    </location>
</feature>
<feature type="transmembrane region" description="Helical" evidence="2">
    <location>
        <begin position="379"/>
        <end position="401"/>
    </location>
</feature>
<sequence length="615" mass="59717">MTPEARDGDALRDLRAAGAAPALPAAFASSVLAFLLLTAGALVPVVEGGERGLAAGPVVLVVLAVLPLSLAGAFALRGGTVAAVGVLAGAAALAPGRAVLDLQLAADPSRASRPELYLPSDLYAHAAAPGLWLLVAGHAMTVVAGVFALRARAGAAGESGSDEAGDPGRRLAVAVSAAVVAGIGLVMQPFTSAEVYLLAQNAFEGPVVAMAGYLLVAAALPVTAAMAVSSGDTDLMRGGLLGAAAGGTAVALPAVVAALGIDTLGLSAGPIVALAGLVVLVVAAFVRMPAADVPEPDEADVRLPGSVRLRAGAGAAALAAGVCAVIGSVTPQLETQGPIAAPESPARWSLLAAGLVVGVLGAAMFVPRVAVLVRPVLSVAWVAVLVAGTAVLDTAVIATGSAGGVASSGPGVVWTWVAMVVAAVAACSSVVAGAVERDDLDDPGRDAQDDDAQDSGARDSGARDSGAQGGAGSAGGRLPAVLFGALAVAGVLAVVAFGVPVFTAPDYAAAGLWARFGTPSWGLLAGAIVVVGALVLAARSRQAPAVGLLCGVGVVLALHAASFPLSRGEIDGVSAGPGFWFVFAAVIAVLVAAMTAALVRPVRGNADSPGGRRKP</sequence>
<feature type="transmembrane region" description="Helical" evidence="2">
    <location>
        <begin position="170"/>
        <end position="187"/>
    </location>
</feature>
<feature type="transmembrane region" description="Helical" evidence="2">
    <location>
        <begin position="207"/>
        <end position="228"/>
    </location>
</feature>
<feature type="transmembrane region" description="Helical" evidence="2">
    <location>
        <begin position="545"/>
        <end position="566"/>
    </location>
</feature>